<sequence>MYYGEKRILDFEVDIFYFEAIIVLDKTVLFRTIIAVFLWKGCENIDEKCVRYADVGSLYDEAV</sequence>
<proteinExistence type="predicted"/>
<comment type="caution">
    <text evidence="1">The sequence shown here is derived from an EMBL/GenBank/DDBJ whole genome shotgun (WGS) entry which is preliminary data.</text>
</comment>
<protein>
    <submittedName>
        <fullName evidence="1">Uncharacterized protein</fullName>
    </submittedName>
</protein>
<reference evidence="1" key="1">
    <citation type="submission" date="2009-09" db="EMBL/GenBank/DDBJ databases">
        <authorList>
            <person name="Weinstock G."/>
            <person name="Sodergren E."/>
            <person name="Clifton S."/>
            <person name="Fulton L."/>
            <person name="Fulton B."/>
            <person name="Courtney L."/>
            <person name="Fronick C."/>
            <person name="Harrison M."/>
            <person name="Strong C."/>
            <person name="Farmer C."/>
            <person name="Delahaunty K."/>
            <person name="Markovic C."/>
            <person name="Hall O."/>
            <person name="Minx P."/>
            <person name="Tomlinson C."/>
            <person name="Mitreva M."/>
            <person name="Nelson J."/>
            <person name="Hou S."/>
            <person name="Wollam A."/>
            <person name="Pepin K.H."/>
            <person name="Johnson M."/>
            <person name="Bhonagiri V."/>
            <person name="Nash W.E."/>
            <person name="Warren W."/>
            <person name="Chinwalla A."/>
            <person name="Mardis E.R."/>
            <person name="Wilson R.K."/>
        </authorList>
    </citation>
    <scope>NUCLEOTIDE SEQUENCE [LARGE SCALE GENOMIC DNA]</scope>
    <source>
        <strain evidence="1">DSM 20583</strain>
    </source>
</reference>
<dbReference type="EMBL" id="ABYU02000011">
    <property type="protein sequence ID" value="EEX22583.1"/>
    <property type="molecule type" value="Genomic_DNA"/>
</dbReference>
<dbReference type="HOGENOM" id="CLU_2876838_0_0_9"/>
<name>C9L601_BLAHA</name>
<gene>
    <name evidence="1" type="ORF">BLAHAN_04808</name>
</gene>
<evidence type="ECO:0000313" key="1">
    <source>
        <dbReference type="EMBL" id="EEX22583.1"/>
    </source>
</evidence>
<accession>C9L601</accession>
<keyword evidence="2" id="KW-1185">Reference proteome</keyword>
<organism evidence="1 2">
    <name type="scientific">Blautia hansenii DSM 20583</name>
    <dbReference type="NCBI Taxonomy" id="537007"/>
    <lineage>
        <taxon>Bacteria</taxon>
        <taxon>Bacillati</taxon>
        <taxon>Bacillota</taxon>
        <taxon>Clostridia</taxon>
        <taxon>Lachnospirales</taxon>
        <taxon>Lachnospiraceae</taxon>
        <taxon>Blautia</taxon>
    </lineage>
</organism>
<dbReference type="AlphaFoldDB" id="C9L601"/>
<evidence type="ECO:0000313" key="2">
    <source>
        <dbReference type="Proteomes" id="UP000003755"/>
    </source>
</evidence>
<dbReference type="Proteomes" id="UP000003755">
    <property type="component" value="Unassembled WGS sequence"/>
</dbReference>